<name>G2R386_THETT</name>
<proteinExistence type="predicted"/>
<dbReference type="eggNOG" id="ENOG502T1M6">
    <property type="taxonomic scope" value="Eukaryota"/>
</dbReference>
<reference evidence="2 3" key="1">
    <citation type="journal article" date="2011" name="Nat. Biotechnol.">
        <title>Comparative genomic analysis of the thermophilic biomass-degrading fungi Myceliophthora thermophila and Thielavia terrestris.</title>
        <authorList>
            <person name="Berka R.M."/>
            <person name="Grigoriev I.V."/>
            <person name="Otillar R."/>
            <person name="Salamov A."/>
            <person name="Grimwood J."/>
            <person name="Reid I."/>
            <person name="Ishmael N."/>
            <person name="John T."/>
            <person name="Darmond C."/>
            <person name="Moisan M.-C."/>
            <person name="Henrissat B."/>
            <person name="Coutinho P.M."/>
            <person name="Lombard V."/>
            <person name="Natvig D.O."/>
            <person name="Lindquist E."/>
            <person name="Schmutz J."/>
            <person name="Lucas S."/>
            <person name="Harris P."/>
            <person name="Powlowski J."/>
            <person name="Bellemare A."/>
            <person name="Taylor D."/>
            <person name="Butler G."/>
            <person name="de Vries R.P."/>
            <person name="Allijn I.E."/>
            <person name="van den Brink J."/>
            <person name="Ushinsky S."/>
            <person name="Storms R."/>
            <person name="Powell A.J."/>
            <person name="Paulsen I.T."/>
            <person name="Elbourne L.D.H."/>
            <person name="Baker S.E."/>
            <person name="Magnuson J."/>
            <person name="LaBoissiere S."/>
            <person name="Clutterbuck A.J."/>
            <person name="Martinez D."/>
            <person name="Wogulis M."/>
            <person name="de Leon A.L."/>
            <person name="Rey M.W."/>
            <person name="Tsang A."/>
        </authorList>
    </citation>
    <scope>NUCLEOTIDE SEQUENCE [LARGE SCALE GENOMIC DNA]</scope>
    <source>
        <strain evidence="3">ATCC 38088 / NRRL 8126</strain>
    </source>
</reference>
<sequence length="220" mass="25084">MLQHTSGRLKAPQLAQEAARKLQPLRTPRAQPDSAMPTVITPKSLNDETPSRKIQKFAAQFNIGYPTELRLLRHQGADKFFVRVSLSNRHTFSTYHLKYFTAFEHPFTEKLLHFYRQQKESRPLWCYVHASSADSSRPVVRTTSERMVKAALFRALNAAGYDASGRSLDGSEKALQGTIRIAISEPKKVLQIEFGQLQDYLSQLLSNIVKRLHTFSKPSR</sequence>
<organism evidence="2 3">
    <name type="scientific">Thermothielavioides terrestris (strain ATCC 38088 / NRRL 8126)</name>
    <name type="common">Thielavia terrestris</name>
    <dbReference type="NCBI Taxonomy" id="578455"/>
    <lineage>
        <taxon>Eukaryota</taxon>
        <taxon>Fungi</taxon>
        <taxon>Dikarya</taxon>
        <taxon>Ascomycota</taxon>
        <taxon>Pezizomycotina</taxon>
        <taxon>Sordariomycetes</taxon>
        <taxon>Sordariomycetidae</taxon>
        <taxon>Sordariales</taxon>
        <taxon>Chaetomiaceae</taxon>
        <taxon>Thermothielavioides</taxon>
        <taxon>Thermothielavioides terrestris</taxon>
    </lineage>
</organism>
<keyword evidence="3" id="KW-1185">Reference proteome</keyword>
<dbReference type="EMBL" id="CP003010">
    <property type="protein sequence ID" value="AEO65092.1"/>
    <property type="molecule type" value="Genomic_DNA"/>
</dbReference>
<dbReference type="Proteomes" id="UP000008181">
    <property type="component" value="Chromosome 2"/>
</dbReference>
<evidence type="ECO:0000256" key="1">
    <source>
        <dbReference type="SAM" id="MobiDB-lite"/>
    </source>
</evidence>
<dbReference type="OrthoDB" id="4576642at2759"/>
<dbReference type="RefSeq" id="XP_003651428.1">
    <property type="nucleotide sequence ID" value="XM_003651380.1"/>
</dbReference>
<evidence type="ECO:0000313" key="3">
    <source>
        <dbReference type="Proteomes" id="UP000008181"/>
    </source>
</evidence>
<dbReference type="GeneID" id="11520867"/>
<accession>G2R386</accession>
<dbReference type="KEGG" id="ttt:THITE_2111712"/>
<protein>
    <submittedName>
        <fullName evidence="2">Uncharacterized protein</fullName>
    </submittedName>
</protein>
<feature type="region of interest" description="Disordered" evidence="1">
    <location>
        <begin position="21"/>
        <end position="47"/>
    </location>
</feature>
<dbReference type="HOGENOM" id="CLU_085413_0_0_1"/>
<dbReference type="AlphaFoldDB" id="G2R386"/>
<gene>
    <name evidence="2" type="ORF">THITE_2111712</name>
</gene>
<evidence type="ECO:0000313" key="2">
    <source>
        <dbReference type="EMBL" id="AEO65092.1"/>
    </source>
</evidence>